<gene>
    <name evidence="2" type="ORF">SAMN02745243_02057</name>
</gene>
<sequence>MKRCGKRCIVMILFVMMLITGLSQTLEPLHLYTSTRQQESDLLSRISAVQHLDGQIERTMSDVSARFCSFPLRFGGVRLAKDEMKSRIFAICEIFGILTLLSMSFLMMFDLNISGIYSDYRKIITYLHHSDGKKKSLSVTF</sequence>
<accession>A0A1M6P9Z8</accession>
<reference evidence="2 3" key="1">
    <citation type="submission" date="2016-11" db="EMBL/GenBank/DDBJ databases">
        <authorList>
            <person name="Jaros S."/>
            <person name="Januszkiewicz K."/>
            <person name="Wedrychowicz H."/>
        </authorList>
    </citation>
    <scope>NUCLEOTIDE SEQUENCE [LARGE SCALE GENOMIC DNA]</scope>
    <source>
        <strain evidence="2 3">DSM 15480</strain>
    </source>
</reference>
<name>A0A1M6P9Z8_9FIRM</name>
<keyword evidence="1" id="KW-1133">Transmembrane helix</keyword>
<evidence type="ECO:0000313" key="3">
    <source>
        <dbReference type="Proteomes" id="UP000184301"/>
    </source>
</evidence>
<keyword evidence="3" id="KW-1185">Reference proteome</keyword>
<keyword evidence="1" id="KW-0472">Membrane</keyword>
<organism evidence="2 3">
    <name type="scientific">Hespellia stercorisuis DSM 15480</name>
    <dbReference type="NCBI Taxonomy" id="1121950"/>
    <lineage>
        <taxon>Bacteria</taxon>
        <taxon>Bacillati</taxon>
        <taxon>Bacillota</taxon>
        <taxon>Clostridia</taxon>
        <taxon>Lachnospirales</taxon>
        <taxon>Lachnospiraceae</taxon>
        <taxon>Hespellia</taxon>
    </lineage>
</organism>
<dbReference type="Proteomes" id="UP000184301">
    <property type="component" value="Unassembled WGS sequence"/>
</dbReference>
<dbReference type="AlphaFoldDB" id="A0A1M6P9Z8"/>
<dbReference type="EMBL" id="FQZY01000027">
    <property type="protein sequence ID" value="SHK04744.1"/>
    <property type="molecule type" value="Genomic_DNA"/>
</dbReference>
<keyword evidence="1" id="KW-0812">Transmembrane</keyword>
<feature type="transmembrane region" description="Helical" evidence="1">
    <location>
        <begin position="88"/>
        <end position="109"/>
    </location>
</feature>
<protein>
    <submittedName>
        <fullName evidence="2">Uncharacterized protein</fullName>
    </submittedName>
</protein>
<dbReference type="RefSeq" id="WP_073109618.1">
    <property type="nucleotide sequence ID" value="NZ_FQZY01000027.1"/>
</dbReference>
<evidence type="ECO:0000313" key="2">
    <source>
        <dbReference type="EMBL" id="SHK04744.1"/>
    </source>
</evidence>
<proteinExistence type="predicted"/>
<dbReference type="STRING" id="1121950.SAMN02745243_02057"/>
<evidence type="ECO:0000256" key="1">
    <source>
        <dbReference type="SAM" id="Phobius"/>
    </source>
</evidence>